<gene>
    <name evidence="3" type="ORF">OCV43_06870</name>
</gene>
<evidence type="ECO:0000259" key="2">
    <source>
        <dbReference type="Pfam" id="PF12158"/>
    </source>
</evidence>
<keyword evidence="1" id="KW-0812">Transmembrane</keyword>
<keyword evidence="4" id="KW-1185">Reference proteome</keyword>
<keyword evidence="1" id="KW-0472">Membrane</keyword>
<feature type="transmembrane region" description="Helical" evidence="1">
    <location>
        <begin position="136"/>
        <end position="156"/>
    </location>
</feature>
<organism evidence="3 4">
    <name type="scientific">Roseburia amylophila</name>
    <dbReference type="NCBI Taxonomy" id="2981794"/>
    <lineage>
        <taxon>Bacteria</taxon>
        <taxon>Bacillati</taxon>
        <taxon>Bacillota</taxon>
        <taxon>Clostridia</taxon>
        <taxon>Lachnospirales</taxon>
        <taxon>Lachnospiraceae</taxon>
        <taxon>Roseburia</taxon>
    </lineage>
</organism>
<sequence>MIVKRYVKKSTIYIIAAIMAVLTAGALYLGVVHRFTYGAKYKNYTTWSAQVLSLKEYKHEDSDDNVYYHYSAFLTYNVNGTVYTPVTDEVFTEEDVPMEGEKIPIFYNNSDPGDYVLVKYDWLTKSYIPLSDKGDVWLFTAFLLLGFVLLLIPMNLENDQVQGVMIGSGLLLFGLDGIVMGTIMHKFQMFFLAIFGIFGGIILFRYLFIPKEKRQKADVVSASLRLFKVVDIYVNPQTGVKTVVFSMPENNGATYELFSLDDIYNQYNYGDMYQIDKTVLLGFGLGRQINGSYTIDINGLNPSHIQPLNPLLKKMFSRV</sequence>
<keyword evidence="1" id="KW-1133">Transmembrane helix</keyword>
<name>A0ABT2SE69_9FIRM</name>
<comment type="caution">
    <text evidence="3">The sequence shown here is derived from an EMBL/GenBank/DDBJ whole genome shotgun (WGS) entry which is preliminary data.</text>
</comment>
<reference evidence="3 4" key="1">
    <citation type="journal article" date="2021" name="ISME Commun">
        <title>Automated analysis of genomic sequences facilitates high-throughput and comprehensive description of bacteria.</title>
        <authorList>
            <person name="Hitch T.C.A."/>
        </authorList>
    </citation>
    <scope>NUCLEOTIDE SEQUENCE [LARGE SCALE GENOMIC DNA]</scope>
    <source>
        <strain evidence="3 4">Sanger_19</strain>
    </source>
</reference>
<dbReference type="Proteomes" id="UP001209666">
    <property type="component" value="Unassembled WGS sequence"/>
</dbReference>
<feature type="transmembrane region" description="Helical" evidence="1">
    <location>
        <begin position="163"/>
        <end position="183"/>
    </location>
</feature>
<protein>
    <submittedName>
        <fullName evidence="3">DUF3592 domain-containing protein</fullName>
    </submittedName>
</protein>
<feature type="transmembrane region" description="Helical" evidence="1">
    <location>
        <begin position="12"/>
        <end position="31"/>
    </location>
</feature>
<evidence type="ECO:0000256" key="1">
    <source>
        <dbReference type="SAM" id="Phobius"/>
    </source>
</evidence>
<accession>A0ABT2SE69</accession>
<proteinExistence type="predicted"/>
<dbReference type="InterPro" id="IPR021994">
    <property type="entry name" value="DUF3592"/>
</dbReference>
<dbReference type="EMBL" id="JAOQKI010000008">
    <property type="protein sequence ID" value="MCU6716998.1"/>
    <property type="molecule type" value="Genomic_DNA"/>
</dbReference>
<evidence type="ECO:0000313" key="3">
    <source>
        <dbReference type="EMBL" id="MCU6716998.1"/>
    </source>
</evidence>
<evidence type="ECO:0000313" key="4">
    <source>
        <dbReference type="Proteomes" id="UP001209666"/>
    </source>
</evidence>
<feature type="domain" description="DUF3592" evidence="2">
    <location>
        <begin position="49"/>
        <end position="119"/>
    </location>
</feature>
<dbReference type="RefSeq" id="WP_262623708.1">
    <property type="nucleotide sequence ID" value="NZ_JAOQKI010000008.1"/>
</dbReference>
<dbReference type="Pfam" id="PF12158">
    <property type="entry name" value="DUF3592"/>
    <property type="match status" value="1"/>
</dbReference>
<feature type="transmembrane region" description="Helical" evidence="1">
    <location>
        <begin position="189"/>
        <end position="208"/>
    </location>
</feature>